<evidence type="ECO:0000259" key="17">
    <source>
        <dbReference type="Pfam" id="PF00361"/>
    </source>
</evidence>
<geneLocation type="mitochondrion" evidence="18"/>
<keyword evidence="6 16" id="KW-0679">Respiratory chain</keyword>
<evidence type="ECO:0000256" key="1">
    <source>
        <dbReference type="ARBA" id="ARBA00004225"/>
    </source>
</evidence>
<feature type="transmembrane region" description="Helical" evidence="16">
    <location>
        <begin position="312"/>
        <end position="330"/>
    </location>
</feature>
<keyword evidence="10 16" id="KW-1133">Transmembrane helix</keyword>
<feature type="transmembrane region" description="Helical" evidence="16">
    <location>
        <begin position="94"/>
        <end position="112"/>
    </location>
</feature>
<dbReference type="EC" id="7.1.1.2" evidence="3 16"/>
<keyword evidence="5 16" id="KW-0813">Transport</keyword>
<evidence type="ECO:0000256" key="4">
    <source>
        <dbReference type="ARBA" id="ARBA00021006"/>
    </source>
</evidence>
<name>A0A173QSY0_9ASCI</name>
<accession>A0A173QSY0</accession>
<feature type="transmembrane region" description="Helical" evidence="16">
    <location>
        <begin position="148"/>
        <end position="171"/>
    </location>
</feature>
<comment type="similarity">
    <text evidence="2 16">Belongs to the complex I subunit 4 family.</text>
</comment>
<feature type="transmembrane region" description="Helical" evidence="16">
    <location>
        <begin position="385"/>
        <end position="415"/>
    </location>
</feature>
<dbReference type="GO" id="GO:0031966">
    <property type="term" value="C:mitochondrial membrane"/>
    <property type="evidence" value="ECO:0007669"/>
    <property type="project" value="UniProtKB-SubCell"/>
</dbReference>
<dbReference type="PANTHER" id="PTHR43507:SF20">
    <property type="entry name" value="NADH-UBIQUINONE OXIDOREDUCTASE CHAIN 4"/>
    <property type="match status" value="1"/>
</dbReference>
<evidence type="ECO:0000256" key="2">
    <source>
        <dbReference type="ARBA" id="ARBA00009025"/>
    </source>
</evidence>
<feature type="transmembrane region" description="Helical" evidence="16">
    <location>
        <begin position="68"/>
        <end position="87"/>
    </location>
</feature>
<feature type="transmembrane region" description="Helical" evidence="16">
    <location>
        <begin position="29"/>
        <end position="48"/>
    </location>
</feature>
<evidence type="ECO:0000256" key="15">
    <source>
        <dbReference type="ARBA" id="ARBA00049551"/>
    </source>
</evidence>
<evidence type="ECO:0000313" key="18">
    <source>
        <dbReference type="EMBL" id="CUH72604.1"/>
    </source>
</evidence>
<feature type="transmembrane region" description="Helical" evidence="16">
    <location>
        <begin position="253"/>
        <end position="277"/>
    </location>
</feature>
<feature type="transmembrane region" description="Helical" evidence="16">
    <location>
        <begin position="6"/>
        <end position="22"/>
    </location>
</feature>
<dbReference type="GO" id="GO:0003954">
    <property type="term" value="F:NADH dehydrogenase activity"/>
    <property type="evidence" value="ECO:0007669"/>
    <property type="project" value="TreeGrafter"/>
</dbReference>
<evidence type="ECO:0000256" key="9">
    <source>
        <dbReference type="ARBA" id="ARBA00022982"/>
    </source>
</evidence>
<evidence type="ECO:0000256" key="16">
    <source>
        <dbReference type="RuleBase" id="RU003297"/>
    </source>
</evidence>
<keyword evidence="12 16" id="KW-0830">Ubiquinone</keyword>
<dbReference type="InterPro" id="IPR001750">
    <property type="entry name" value="ND/Mrp_TM"/>
</dbReference>
<feature type="transmembrane region" description="Helical" evidence="16">
    <location>
        <begin position="224"/>
        <end position="247"/>
    </location>
</feature>
<evidence type="ECO:0000256" key="11">
    <source>
        <dbReference type="ARBA" id="ARBA00023027"/>
    </source>
</evidence>
<comment type="function">
    <text evidence="16">Core subunit of the mitochondrial membrane respiratory chain NADH dehydrogenase (Complex I) which catalyzes electron transfer from NADH through the respiratory chain, using ubiquinone as an electron acceptor. Essential for the catalytic activity and assembly of complex I.</text>
</comment>
<feature type="transmembrane region" description="Helical" evidence="16">
    <location>
        <begin position="177"/>
        <end position="203"/>
    </location>
</feature>
<evidence type="ECO:0000256" key="8">
    <source>
        <dbReference type="ARBA" id="ARBA00022967"/>
    </source>
</evidence>
<dbReference type="InterPro" id="IPR003918">
    <property type="entry name" value="NADH_UbQ_OxRdtase"/>
</dbReference>
<dbReference type="GO" id="GO:0042773">
    <property type="term" value="P:ATP synthesis coupled electron transport"/>
    <property type="evidence" value="ECO:0007669"/>
    <property type="project" value="InterPro"/>
</dbReference>
<keyword evidence="8" id="KW-1278">Translocase</keyword>
<dbReference type="PRINTS" id="PR01437">
    <property type="entry name" value="NUOXDRDTASE4"/>
</dbReference>
<keyword evidence="13 16" id="KW-0496">Mitochondrion</keyword>
<keyword evidence="7 16" id="KW-0812">Transmembrane</keyword>
<evidence type="ECO:0000256" key="12">
    <source>
        <dbReference type="ARBA" id="ARBA00023075"/>
    </source>
</evidence>
<keyword evidence="14 16" id="KW-0472">Membrane</keyword>
<evidence type="ECO:0000256" key="7">
    <source>
        <dbReference type="ARBA" id="ARBA00022692"/>
    </source>
</evidence>
<evidence type="ECO:0000256" key="13">
    <source>
        <dbReference type="ARBA" id="ARBA00023128"/>
    </source>
</evidence>
<dbReference type="GO" id="GO:0048039">
    <property type="term" value="F:ubiquinone binding"/>
    <property type="evidence" value="ECO:0007669"/>
    <property type="project" value="TreeGrafter"/>
</dbReference>
<sequence length="453" mass="53093">MVSFGVVLFYVSVFFFFLFSMFMEFREQLYWVVFYFFFFLVFFLKFFFVSSETFFSCHFGFLHMDGMSVVFIFLSIWVCVLSFLSMFFDEYSDYLMLSFLSSFLFFLLVFFFGSGNVFFFFCLFELTLFPVFYVVVMWGSYKERVFSLYYFLLFTIITSIPLLLVVCSMLYMGFFNYLFLFMNSFFFYVFPSFLLLGLLLGFLSKLPLFGFHMWLPKAHVDAPVGGSMLLAGILLKLGGYGVLRLFLLFNYQVVVFLLFFLVFVGILGYFFSALICVRLLDLKVIIAFSSVSHMSVAFSGSVGGAFWGFKGAFLMFLGHGIVSPLLFYMVHLVSKFFNSRYIMGIKGFASLYFWLSLFFFFFLLFNMGVPPFINFFAEVGIMYSIFLVSFPLFFFVFLGFLFNGLYIFSLLGVFLQSKVFLSKSFDVIFLNGFVFFSGFLLIVYMTFFLDFFL</sequence>
<evidence type="ECO:0000256" key="14">
    <source>
        <dbReference type="ARBA" id="ARBA00023136"/>
    </source>
</evidence>
<feature type="transmembrane region" description="Helical" evidence="16">
    <location>
        <begin position="427"/>
        <end position="449"/>
    </location>
</feature>
<reference evidence="18" key="1">
    <citation type="journal article" date="2016" name="Mol. Phylogenet. Evol.">
        <title>Back to solitude: Solving the phylogenetic position of the Diazonidae using molecular and developmental characters.</title>
        <authorList>
            <person name="Shenkar N."/>
            <person name="Koplovitz G."/>
            <person name="Dray L."/>
            <person name="Gissi C."/>
            <person name="Huchon D."/>
        </authorList>
    </citation>
    <scope>NUCLEOTIDE SEQUENCE</scope>
</reference>
<dbReference type="GO" id="GO:0008137">
    <property type="term" value="F:NADH dehydrogenase (ubiquinone) activity"/>
    <property type="evidence" value="ECO:0007669"/>
    <property type="project" value="UniProtKB-UniRule"/>
</dbReference>
<feature type="transmembrane region" description="Helical" evidence="16">
    <location>
        <begin position="284"/>
        <end position="306"/>
    </location>
</feature>
<dbReference type="Pfam" id="PF00361">
    <property type="entry name" value="Proton_antipo_M"/>
    <property type="match status" value="1"/>
</dbReference>
<protein>
    <recommendedName>
        <fullName evidence="4 16">NADH-ubiquinone oxidoreductase chain 4</fullName>
        <ecNumber evidence="3 16">7.1.1.2</ecNumber>
    </recommendedName>
</protein>
<feature type="transmembrane region" description="Helical" evidence="16">
    <location>
        <begin position="351"/>
        <end position="373"/>
    </location>
</feature>
<feature type="transmembrane region" description="Helical" evidence="16">
    <location>
        <begin position="118"/>
        <end position="136"/>
    </location>
</feature>
<dbReference type="PANTHER" id="PTHR43507">
    <property type="entry name" value="NADH-UBIQUINONE OXIDOREDUCTASE CHAIN 4"/>
    <property type="match status" value="1"/>
</dbReference>
<keyword evidence="9 16" id="KW-0249">Electron transport</keyword>
<comment type="subcellular location">
    <subcellularLocation>
        <location evidence="1 16">Mitochondrion membrane</location>
        <topology evidence="1 16">Multi-pass membrane protein</topology>
    </subcellularLocation>
</comment>
<dbReference type="GO" id="GO:0015990">
    <property type="term" value="P:electron transport coupled proton transport"/>
    <property type="evidence" value="ECO:0007669"/>
    <property type="project" value="TreeGrafter"/>
</dbReference>
<evidence type="ECO:0000256" key="5">
    <source>
        <dbReference type="ARBA" id="ARBA00022448"/>
    </source>
</evidence>
<dbReference type="EMBL" id="LN877970">
    <property type="protein sequence ID" value="CUH72604.1"/>
    <property type="molecule type" value="Genomic_DNA"/>
</dbReference>
<evidence type="ECO:0000256" key="3">
    <source>
        <dbReference type="ARBA" id="ARBA00012944"/>
    </source>
</evidence>
<proteinExistence type="inferred from homology"/>
<evidence type="ECO:0000256" key="10">
    <source>
        <dbReference type="ARBA" id="ARBA00022989"/>
    </source>
</evidence>
<dbReference type="AlphaFoldDB" id="A0A173QSY0"/>
<evidence type="ECO:0000256" key="6">
    <source>
        <dbReference type="ARBA" id="ARBA00022660"/>
    </source>
</evidence>
<gene>
    <name evidence="18" type="primary">nad4</name>
</gene>
<keyword evidence="11 16" id="KW-0520">NAD</keyword>
<feature type="domain" description="NADH:quinone oxidoreductase/Mrp antiporter transmembrane" evidence="17">
    <location>
        <begin position="114"/>
        <end position="396"/>
    </location>
</feature>
<organism evidence="18">
    <name type="scientific">Rhopalaea idoneta</name>
    <dbReference type="NCBI Taxonomy" id="1712670"/>
    <lineage>
        <taxon>Eukaryota</taxon>
        <taxon>Metazoa</taxon>
        <taxon>Chordata</taxon>
        <taxon>Tunicata</taxon>
        <taxon>Ascidiacea</taxon>
        <taxon>Aplousobranchia</taxon>
        <taxon>Diazonidae</taxon>
        <taxon>Rhopalaea</taxon>
    </lineage>
</organism>
<comment type="catalytic activity">
    <reaction evidence="15 16">
        <text>a ubiquinone + NADH + 5 H(+)(in) = a ubiquinol + NAD(+) + 4 H(+)(out)</text>
        <dbReference type="Rhea" id="RHEA:29091"/>
        <dbReference type="Rhea" id="RHEA-COMP:9565"/>
        <dbReference type="Rhea" id="RHEA-COMP:9566"/>
        <dbReference type="ChEBI" id="CHEBI:15378"/>
        <dbReference type="ChEBI" id="CHEBI:16389"/>
        <dbReference type="ChEBI" id="CHEBI:17976"/>
        <dbReference type="ChEBI" id="CHEBI:57540"/>
        <dbReference type="ChEBI" id="CHEBI:57945"/>
        <dbReference type="EC" id="7.1.1.2"/>
    </reaction>
</comment>